<proteinExistence type="predicted"/>
<feature type="region of interest" description="Disordered" evidence="1">
    <location>
        <begin position="1"/>
        <end position="70"/>
    </location>
</feature>
<dbReference type="Proteomes" id="UP000006671">
    <property type="component" value="Unassembled WGS sequence"/>
</dbReference>
<evidence type="ECO:0000313" key="3">
    <source>
        <dbReference type="Proteomes" id="UP000006671"/>
    </source>
</evidence>
<accession>D2V0Z0</accession>
<dbReference type="OrthoDB" id="10442901at2759"/>
<feature type="compositionally biased region" description="Polar residues" evidence="1">
    <location>
        <begin position="1"/>
        <end position="12"/>
    </location>
</feature>
<name>D2V0Z0_NAEGR</name>
<dbReference type="RefSeq" id="XP_002682554.1">
    <property type="nucleotide sequence ID" value="XM_002682508.1"/>
</dbReference>
<keyword evidence="3" id="KW-1185">Reference proteome</keyword>
<dbReference type="InParanoid" id="D2V0Z0"/>
<dbReference type="EMBL" id="GG738847">
    <property type="protein sequence ID" value="EFC49810.1"/>
    <property type="molecule type" value="Genomic_DNA"/>
</dbReference>
<sequence length="216" mass="23994">MSVIPTSDNNNLLPPDLSITVSTPEESNRQPKITLEIPKPIIEPPTETEDPYNLSEFKMGTKSPKKAPVANVPDFTNYQLGQKPPKQKKVGFMGPLVDIIVHGGLGLPNNHKIRRHSYTPQPSADLLEKSNVSPPLRKPNANLPQPTIGLVPSPKEKRDLSKSVADFVLPQPVDIEPSPKLFVATISKTRRMSLKDETAERLNDLLSKQRTDQYKL</sequence>
<dbReference type="GeneID" id="8852321"/>
<dbReference type="AlphaFoldDB" id="D2V0Z0"/>
<gene>
    <name evidence="2" type="ORF">NAEGRDRAFT_78089</name>
</gene>
<evidence type="ECO:0000313" key="2">
    <source>
        <dbReference type="EMBL" id="EFC49810.1"/>
    </source>
</evidence>
<organism evidence="3">
    <name type="scientific">Naegleria gruberi</name>
    <name type="common">Amoeba</name>
    <dbReference type="NCBI Taxonomy" id="5762"/>
    <lineage>
        <taxon>Eukaryota</taxon>
        <taxon>Discoba</taxon>
        <taxon>Heterolobosea</taxon>
        <taxon>Tetramitia</taxon>
        <taxon>Eutetramitia</taxon>
        <taxon>Vahlkampfiidae</taxon>
        <taxon>Naegleria</taxon>
    </lineage>
</organism>
<evidence type="ECO:0000256" key="1">
    <source>
        <dbReference type="SAM" id="MobiDB-lite"/>
    </source>
</evidence>
<dbReference type="KEGG" id="ngr:NAEGRDRAFT_78089"/>
<reference evidence="2 3" key="1">
    <citation type="journal article" date="2010" name="Cell">
        <title>The genome of Naegleria gruberi illuminates early eukaryotic versatility.</title>
        <authorList>
            <person name="Fritz-Laylin L.K."/>
            <person name="Prochnik S.E."/>
            <person name="Ginger M.L."/>
            <person name="Dacks J.B."/>
            <person name="Carpenter M.L."/>
            <person name="Field M.C."/>
            <person name="Kuo A."/>
            <person name="Paredez A."/>
            <person name="Chapman J."/>
            <person name="Pham J."/>
            <person name="Shu S."/>
            <person name="Neupane R."/>
            <person name="Cipriano M."/>
            <person name="Mancuso J."/>
            <person name="Tu H."/>
            <person name="Salamov A."/>
            <person name="Lindquist E."/>
            <person name="Shapiro H."/>
            <person name="Lucas S."/>
            <person name="Grigoriev I.V."/>
            <person name="Cande W.Z."/>
            <person name="Fulton C."/>
            <person name="Rokhsar D.S."/>
            <person name="Dawson S.C."/>
        </authorList>
    </citation>
    <scope>NUCLEOTIDE SEQUENCE [LARGE SCALE GENOMIC DNA]</scope>
    <source>
        <strain evidence="2 3">NEG-M</strain>
    </source>
</reference>
<feature type="compositionally biased region" description="Low complexity" evidence="1">
    <location>
        <begin position="31"/>
        <end position="40"/>
    </location>
</feature>
<dbReference type="VEuPathDB" id="AmoebaDB:NAEGRDRAFT_78089"/>
<protein>
    <submittedName>
        <fullName evidence="2">Uncharacterized protein</fullName>
    </submittedName>
</protein>
<feature type="region of interest" description="Disordered" evidence="1">
    <location>
        <begin position="111"/>
        <end position="156"/>
    </location>
</feature>